<dbReference type="Proteomes" id="UP000782610">
    <property type="component" value="Unassembled WGS sequence"/>
</dbReference>
<organism evidence="4 5">
    <name type="scientific">Devosia nanyangense</name>
    <dbReference type="NCBI Taxonomy" id="1228055"/>
    <lineage>
        <taxon>Bacteria</taxon>
        <taxon>Pseudomonadati</taxon>
        <taxon>Pseudomonadota</taxon>
        <taxon>Alphaproteobacteria</taxon>
        <taxon>Hyphomicrobiales</taxon>
        <taxon>Devosiaceae</taxon>
        <taxon>Devosia</taxon>
    </lineage>
</organism>
<evidence type="ECO:0000313" key="5">
    <source>
        <dbReference type="Proteomes" id="UP000782610"/>
    </source>
</evidence>
<feature type="transmembrane region" description="Helical" evidence="3">
    <location>
        <begin position="20"/>
        <end position="47"/>
    </location>
</feature>
<dbReference type="AlphaFoldDB" id="A0A933L5N7"/>
<feature type="transmembrane region" description="Helical" evidence="3">
    <location>
        <begin position="158"/>
        <end position="178"/>
    </location>
</feature>
<dbReference type="InterPro" id="IPR000462">
    <property type="entry name" value="CDP-OH_P_trans"/>
</dbReference>
<dbReference type="InterPro" id="IPR043130">
    <property type="entry name" value="CDP-OH_PTrfase_TM_dom"/>
</dbReference>
<comment type="caution">
    <text evidence="4">The sequence shown here is derived from an EMBL/GenBank/DDBJ whole genome shotgun (WGS) entry which is preliminary data.</text>
</comment>
<evidence type="ECO:0000256" key="1">
    <source>
        <dbReference type="ARBA" id="ARBA00022679"/>
    </source>
</evidence>
<name>A0A933L5N7_9HYPH</name>
<evidence type="ECO:0000256" key="2">
    <source>
        <dbReference type="RuleBase" id="RU003750"/>
    </source>
</evidence>
<keyword evidence="3" id="KW-0812">Transmembrane</keyword>
<sequence length="190" mass="20458">MRAFWANLPNALSLSRIPAAFLFLVLFSTETAAAMVPALLILAYALVSDFLDGFLARRLGHSSRTGYYLDGLGDRAFSVAILFAITRADPSQIGLAWLLVFREIAIYALRGLDPDQSVTAGMLRRLSVAQAIVIRLYFGAFFVGSFVQASGIPPPHWFHLYGLLGGAAAIIGYAAIALHSTQLVKKATGP</sequence>
<dbReference type="PROSITE" id="PS00379">
    <property type="entry name" value="CDP_ALCOHOL_P_TRANSF"/>
    <property type="match status" value="1"/>
</dbReference>
<protein>
    <submittedName>
        <fullName evidence="4">CDP-alcohol phosphatidyltransferase family protein</fullName>
    </submittedName>
</protein>
<keyword evidence="1 2" id="KW-0808">Transferase</keyword>
<proteinExistence type="inferred from homology"/>
<dbReference type="Pfam" id="PF01066">
    <property type="entry name" value="CDP-OH_P_transf"/>
    <property type="match status" value="1"/>
</dbReference>
<dbReference type="Gene3D" id="1.20.120.1760">
    <property type="match status" value="1"/>
</dbReference>
<reference evidence="4" key="1">
    <citation type="submission" date="2020-07" db="EMBL/GenBank/DDBJ databases">
        <title>Huge and variable diversity of episymbiotic CPR bacteria and DPANN archaea in groundwater ecosystems.</title>
        <authorList>
            <person name="He C.Y."/>
            <person name="Keren R."/>
            <person name="Whittaker M."/>
            <person name="Farag I.F."/>
            <person name="Doudna J."/>
            <person name="Cate J.H.D."/>
            <person name="Banfield J.F."/>
        </authorList>
    </citation>
    <scope>NUCLEOTIDE SEQUENCE</scope>
    <source>
        <strain evidence="4">NC_groundwater_1586_Pr3_B-0.1um_66_15</strain>
    </source>
</reference>
<comment type="similarity">
    <text evidence="2">Belongs to the CDP-alcohol phosphatidyltransferase class-I family.</text>
</comment>
<dbReference type="GO" id="GO:0016020">
    <property type="term" value="C:membrane"/>
    <property type="evidence" value="ECO:0007669"/>
    <property type="project" value="InterPro"/>
</dbReference>
<dbReference type="InterPro" id="IPR048254">
    <property type="entry name" value="CDP_ALCOHOL_P_TRANSF_CS"/>
</dbReference>
<gene>
    <name evidence="4" type="ORF">HY834_20490</name>
</gene>
<dbReference type="EMBL" id="JACRAF010000069">
    <property type="protein sequence ID" value="MBI4924121.1"/>
    <property type="molecule type" value="Genomic_DNA"/>
</dbReference>
<dbReference type="GO" id="GO:0008654">
    <property type="term" value="P:phospholipid biosynthetic process"/>
    <property type="evidence" value="ECO:0007669"/>
    <property type="project" value="InterPro"/>
</dbReference>
<keyword evidence="3" id="KW-1133">Transmembrane helix</keyword>
<evidence type="ECO:0000256" key="3">
    <source>
        <dbReference type="SAM" id="Phobius"/>
    </source>
</evidence>
<feature type="transmembrane region" description="Helical" evidence="3">
    <location>
        <begin position="132"/>
        <end position="152"/>
    </location>
</feature>
<dbReference type="GO" id="GO:0016780">
    <property type="term" value="F:phosphotransferase activity, for other substituted phosphate groups"/>
    <property type="evidence" value="ECO:0007669"/>
    <property type="project" value="InterPro"/>
</dbReference>
<keyword evidence="3" id="KW-0472">Membrane</keyword>
<evidence type="ECO:0000313" key="4">
    <source>
        <dbReference type="EMBL" id="MBI4924121.1"/>
    </source>
</evidence>
<accession>A0A933L5N7</accession>